<gene>
    <name evidence="7" type="primary">xylO</name>
    <name evidence="7" type="ORF">SPIL2461_LOCUS15633</name>
</gene>
<keyword evidence="4" id="KW-0274">FAD</keyword>
<comment type="cofactor">
    <cofactor evidence="1">
        <name>FAD</name>
        <dbReference type="ChEBI" id="CHEBI:57692"/>
    </cofactor>
</comment>
<evidence type="ECO:0000313" key="8">
    <source>
        <dbReference type="Proteomes" id="UP000649617"/>
    </source>
</evidence>
<protein>
    <submittedName>
        <fullName evidence="7">XylO protein</fullName>
    </submittedName>
</protein>
<feature type="domain" description="FAD-binding PCMH-type" evidence="6">
    <location>
        <begin position="62"/>
        <end position="236"/>
    </location>
</feature>
<dbReference type="InterPro" id="IPR006093">
    <property type="entry name" value="Oxy_OxRdtase_FAD_BS"/>
</dbReference>
<evidence type="ECO:0000259" key="6">
    <source>
        <dbReference type="PROSITE" id="PS51387"/>
    </source>
</evidence>
<evidence type="ECO:0000256" key="5">
    <source>
        <dbReference type="ARBA" id="ARBA00023002"/>
    </source>
</evidence>
<dbReference type="Gene3D" id="3.30.465.10">
    <property type="match status" value="1"/>
</dbReference>
<keyword evidence="3" id="KW-0285">Flavoprotein</keyword>
<dbReference type="SUPFAM" id="SSF56176">
    <property type="entry name" value="FAD-binding/transporter-associated domain-like"/>
    <property type="match status" value="1"/>
</dbReference>
<evidence type="ECO:0000256" key="3">
    <source>
        <dbReference type="ARBA" id="ARBA00022630"/>
    </source>
</evidence>
<dbReference type="Pfam" id="PF08031">
    <property type="entry name" value="BBE"/>
    <property type="match status" value="1"/>
</dbReference>
<comment type="caution">
    <text evidence="7">The sequence shown here is derived from an EMBL/GenBank/DDBJ whole genome shotgun (WGS) entry which is preliminary data.</text>
</comment>
<keyword evidence="8" id="KW-1185">Reference proteome</keyword>
<dbReference type="InterPro" id="IPR016169">
    <property type="entry name" value="FAD-bd_PCMH_sub2"/>
</dbReference>
<dbReference type="InterPro" id="IPR012951">
    <property type="entry name" value="BBE"/>
</dbReference>
<dbReference type="AlphaFoldDB" id="A0A812UMS6"/>
<dbReference type="EMBL" id="CAJNIZ010038925">
    <property type="protein sequence ID" value="CAE7584858.1"/>
    <property type="molecule type" value="Genomic_DNA"/>
</dbReference>
<dbReference type="InterPro" id="IPR016166">
    <property type="entry name" value="FAD-bd_PCMH"/>
</dbReference>
<dbReference type="PANTHER" id="PTHR42973">
    <property type="entry name" value="BINDING OXIDOREDUCTASE, PUTATIVE (AFU_ORTHOLOGUE AFUA_1G17690)-RELATED"/>
    <property type="match status" value="1"/>
</dbReference>
<feature type="non-terminal residue" evidence="7">
    <location>
        <position position="472"/>
    </location>
</feature>
<dbReference type="PANTHER" id="PTHR42973:SF39">
    <property type="entry name" value="FAD-BINDING PCMH-TYPE DOMAIN-CONTAINING PROTEIN"/>
    <property type="match status" value="1"/>
</dbReference>
<dbReference type="Proteomes" id="UP000649617">
    <property type="component" value="Unassembled WGS sequence"/>
</dbReference>
<evidence type="ECO:0000313" key="7">
    <source>
        <dbReference type="EMBL" id="CAE7584858.1"/>
    </source>
</evidence>
<evidence type="ECO:0000256" key="4">
    <source>
        <dbReference type="ARBA" id="ARBA00022827"/>
    </source>
</evidence>
<dbReference type="GO" id="GO:0071949">
    <property type="term" value="F:FAD binding"/>
    <property type="evidence" value="ECO:0007669"/>
    <property type="project" value="InterPro"/>
</dbReference>
<organism evidence="7 8">
    <name type="scientific">Symbiodinium pilosum</name>
    <name type="common">Dinoflagellate</name>
    <dbReference type="NCBI Taxonomy" id="2952"/>
    <lineage>
        <taxon>Eukaryota</taxon>
        <taxon>Sar</taxon>
        <taxon>Alveolata</taxon>
        <taxon>Dinophyceae</taxon>
        <taxon>Suessiales</taxon>
        <taxon>Symbiodiniaceae</taxon>
        <taxon>Symbiodinium</taxon>
    </lineage>
</organism>
<proteinExistence type="inferred from homology"/>
<comment type="similarity">
    <text evidence="2">Belongs to the oxygen-dependent FAD-linked oxidoreductase family.</text>
</comment>
<dbReference type="InterPro" id="IPR036318">
    <property type="entry name" value="FAD-bd_PCMH-like_sf"/>
</dbReference>
<dbReference type="OrthoDB" id="2151789at2759"/>
<reference evidence="7" key="1">
    <citation type="submission" date="2021-02" db="EMBL/GenBank/DDBJ databases">
        <authorList>
            <person name="Dougan E. K."/>
            <person name="Rhodes N."/>
            <person name="Thang M."/>
            <person name="Chan C."/>
        </authorList>
    </citation>
    <scope>NUCLEOTIDE SEQUENCE</scope>
</reference>
<name>A0A812UMS6_SYMPI</name>
<accession>A0A812UMS6</accession>
<keyword evidence="5" id="KW-0560">Oxidoreductase</keyword>
<dbReference type="InterPro" id="IPR050416">
    <property type="entry name" value="FAD-linked_Oxidoreductase"/>
</dbReference>
<dbReference type="GO" id="GO:0016491">
    <property type="term" value="F:oxidoreductase activity"/>
    <property type="evidence" value="ECO:0007669"/>
    <property type="project" value="UniProtKB-KW"/>
</dbReference>
<evidence type="ECO:0000256" key="2">
    <source>
        <dbReference type="ARBA" id="ARBA00005466"/>
    </source>
</evidence>
<sequence length="472" mass="52615">YAGKEAVHMLQSRVQSHVAAHRRVDPDVALCEELRTATWPTGRVLCGGEILTYGWDVYNEQCAKLTPRFIMQPKTTEDVQKAVRFAKNNNLNISFRGQGHTYNCAAFQQNSLNLDLRTMGSTVTTRKIGEDTLAILSPGSTFQTIKDTISSQLSFTHGTCPTVGVMGFHLHGGWGATTDTWANESIVQMEVVTADGALHTLNAESTGEEAQLWNAMRVAGSSFGIVTELTIRLFNRRERPYLVLPVLNDFDFLLSKVPNGAAFGWVGLARWDKVFYPQSTVLGHGWILQIVLNDLYPWTLTSALSWVFFNGIQLAFSYFAQIPPNIPTNAETWLNGLYPFQDSAVFTRFYPLSDIRDKAKLLESFLSQHVDNCRYNLGPLQGESARLPLVTVECNTLQTAALLKDFVRQNSAVLLPDKPGSGYINLPLDDTSTYREAYFPQYDELAAIKCLWDPSDLFYSRVGIHPEGCSGS</sequence>
<evidence type="ECO:0000256" key="1">
    <source>
        <dbReference type="ARBA" id="ARBA00001974"/>
    </source>
</evidence>
<dbReference type="PROSITE" id="PS00862">
    <property type="entry name" value="OX2_COVAL_FAD"/>
    <property type="match status" value="1"/>
</dbReference>
<dbReference type="InterPro" id="IPR006094">
    <property type="entry name" value="Oxid_FAD_bind_N"/>
</dbReference>
<dbReference type="Pfam" id="PF01565">
    <property type="entry name" value="FAD_binding_4"/>
    <property type="match status" value="1"/>
</dbReference>
<dbReference type="PROSITE" id="PS51387">
    <property type="entry name" value="FAD_PCMH"/>
    <property type="match status" value="1"/>
</dbReference>